<dbReference type="InterPro" id="IPR024416">
    <property type="entry name" value="DUF2738"/>
</dbReference>
<dbReference type="Proteomes" id="UP000225706">
    <property type="component" value="Unassembled WGS sequence"/>
</dbReference>
<feature type="region of interest" description="Disordered" evidence="1">
    <location>
        <begin position="410"/>
        <end position="430"/>
    </location>
</feature>
<evidence type="ECO:0000313" key="2">
    <source>
        <dbReference type="EMBL" id="PFX12386.1"/>
    </source>
</evidence>
<proteinExistence type="predicted"/>
<feature type="compositionally biased region" description="Basic and acidic residues" evidence="1">
    <location>
        <begin position="444"/>
        <end position="460"/>
    </location>
</feature>
<keyword evidence="3" id="KW-1185">Reference proteome</keyword>
<dbReference type="AlphaFoldDB" id="A0A2B4R5F5"/>
<organism evidence="2 3">
    <name type="scientific">Stylophora pistillata</name>
    <name type="common">Smooth cauliflower coral</name>
    <dbReference type="NCBI Taxonomy" id="50429"/>
    <lineage>
        <taxon>Eukaryota</taxon>
        <taxon>Metazoa</taxon>
        <taxon>Cnidaria</taxon>
        <taxon>Anthozoa</taxon>
        <taxon>Hexacorallia</taxon>
        <taxon>Scleractinia</taxon>
        <taxon>Astrocoeniina</taxon>
        <taxon>Pocilloporidae</taxon>
        <taxon>Stylophora</taxon>
    </lineage>
</organism>
<protein>
    <submittedName>
        <fullName evidence="2">Uncharacterized protein</fullName>
    </submittedName>
</protein>
<reference evidence="3" key="1">
    <citation type="journal article" date="2017" name="bioRxiv">
        <title>Comparative analysis of the genomes of Stylophora pistillata and Acropora digitifera provides evidence for extensive differences between species of corals.</title>
        <authorList>
            <person name="Voolstra C.R."/>
            <person name="Li Y."/>
            <person name="Liew Y.J."/>
            <person name="Baumgarten S."/>
            <person name="Zoccola D."/>
            <person name="Flot J.-F."/>
            <person name="Tambutte S."/>
            <person name="Allemand D."/>
            <person name="Aranda M."/>
        </authorList>
    </citation>
    <scope>NUCLEOTIDE SEQUENCE [LARGE SCALE GENOMIC DNA]</scope>
</reference>
<feature type="region of interest" description="Disordered" evidence="1">
    <location>
        <begin position="444"/>
        <end position="466"/>
    </location>
</feature>
<gene>
    <name evidence="2" type="ORF">AWC38_SpisGene23673</name>
</gene>
<accession>A0A2B4R5F5</accession>
<dbReference type="Pfam" id="PF10927">
    <property type="entry name" value="DUF2738"/>
    <property type="match status" value="1"/>
</dbReference>
<evidence type="ECO:0000256" key="1">
    <source>
        <dbReference type="SAM" id="MobiDB-lite"/>
    </source>
</evidence>
<sequence length="539" mass="61689">MQLSSLKSITRDNVIFEEATTNQHGHERINIKIKHTKTAAGPLVIASPFQFSFGVQPNFNKSGDVVSYYTLPTPLWNGSGEPTQKEFAFYEALKELKHICYQYLDEVYGVDVAESIKFPLVEKEGKAPVLYPRLMYSQKSAMVKITSLKDINKENVIFEEQETGSKYNIHIKIKAKHACGETGPLVIVSPFLYSYLQQNLSVDGVIKGYTMPVFLSPHNLQEKLFYNALKELKNLCYEHIDEFSGKEEAEVMKFPMVEEKEEDDDDDDDDDDTYSHFYPKLMYSESIQKIHTLFYTKDKTKVEPLDYLGRECQVKMAIVIDSIVLIDDKFSVQMLLHDVYVKRTLFSKKYYTTFDVSDGGIVKFNLEELKKLSPPPSWPTAFLSDFKEPPSPKLFTVGWPSIEKQLLKKREEEVEEEKKEGEADQLASSADIENVTDNLMQLDKEEGQEGDSKEEDQKGDSEEEDQDEVSDIHFFISYAQIHKLIAHKETMNLLTKKQNKALYTALQSGDDLLIHLTQRQCFGGFISTLPTNVGHLTSL</sequence>
<comment type="caution">
    <text evidence="2">The sequence shown here is derived from an EMBL/GenBank/DDBJ whole genome shotgun (WGS) entry which is preliminary data.</text>
</comment>
<dbReference type="EMBL" id="LSMT01001404">
    <property type="protein sequence ID" value="PFX12386.1"/>
    <property type="molecule type" value="Genomic_DNA"/>
</dbReference>
<feature type="compositionally biased region" description="Basic and acidic residues" evidence="1">
    <location>
        <begin position="410"/>
        <end position="422"/>
    </location>
</feature>
<evidence type="ECO:0000313" key="3">
    <source>
        <dbReference type="Proteomes" id="UP000225706"/>
    </source>
</evidence>
<name>A0A2B4R5F5_STYPI</name>